<comment type="similarity">
    <text evidence="1">Belongs to the UDP-glycosyltransferase family.</text>
</comment>
<dbReference type="WBParaSite" id="GPLIN_000679700">
    <property type="protein sequence ID" value="GPLIN_000679700"/>
    <property type="gene ID" value="GPLIN_000679700"/>
</dbReference>
<evidence type="ECO:0000256" key="4">
    <source>
        <dbReference type="ARBA" id="ARBA00022679"/>
    </source>
</evidence>
<keyword evidence="4" id="KW-0808">Transferase</keyword>
<sequence>MSGGLPTFLLLFLFVCWQQCQCANVLFTVFHDRGSHFGSMLPLMERLARHGHAVSVLDTIHRSDKSPLIRHIRATLPHAETEDEAERLVFAEFFWNQTDSSVTLPQFYNQADGHLATLMLNHSAKMVDLFNENWDLIVIDDLMWPFGYFLATFKQRFWHSARIGPRPHVIVYGTAAQTLVSAESVRATKSFNGFLILFSLFGRNWISRVPFCPFMPTDSQNVFRPTLFAHRLFAFYENFAELVLLNWITESYMMPNIANFGVPNFSWAELFRHTAYEFSDFIDRLGWPLAHGPEMLNVGSHCKSAGPLPSEFAQLIEQPHYYRGTILVAFGSYPDWDVLQTIQAIVSDPKSVLRSRKFRDIFTDRIIPPLDEAFFRVQRLVRGNNSQIEQMQRNVLRRKGADFDWTEFAHFDLAIFILTIILTIAKF</sequence>
<dbReference type="EC" id="2.4.1.17" evidence="2"/>
<reference evidence="7" key="2">
    <citation type="submission" date="2016-06" db="UniProtKB">
        <authorList>
            <consortium name="WormBaseParasite"/>
        </authorList>
    </citation>
    <scope>IDENTIFICATION</scope>
</reference>
<protein>
    <recommendedName>
        <fullName evidence="2">glucuronosyltransferase</fullName>
        <ecNumber evidence="2">2.4.1.17</ecNumber>
    </recommendedName>
</protein>
<reference evidence="6" key="1">
    <citation type="submission" date="2014-05" db="EMBL/GenBank/DDBJ databases">
        <title>The genome and life-stage specific transcriptomes of Globodera pallida elucidate key aspects of plant parasitism by a cyst nematode.</title>
        <authorList>
            <person name="Cotton J.A."/>
            <person name="Lilley C.J."/>
            <person name="Jones L.M."/>
            <person name="Kikuchi T."/>
            <person name="Reid A.J."/>
            <person name="Thorpe P."/>
            <person name="Tsai I.J."/>
            <person name="Beasley H."/>
            <person name="Blok V."/>
            <person name="Cock P.J.A."/>
            <person name="Van den Akker S.E."/>
            <person name="Holroyd N."/>
            <person name="Hunt M."/>
            <person name="Mantelin S."/>
            <person name="Naghra H."/>
            <person name="Pain A."/>
            <person name="Palomares-Rius J.E."/>
            <person name="Zarowiecki M."/>
            <person name="Berriman M."/>
            <person name="Jones J.T."/>
            <person name="Urwin P.E."/>
        </authorList>
    </citation>
    <scope>NUCLEOTIDE SEQUENCE [LARGE SCALE GENOMIC DNA]</scope>
    <source>
        <strain evidence="6">Lindley</strain>
    </source>
</reference>
<accession>A0A183C1Q3</accession>
<dbReference type="Proteomes" id="UP000050741">
    <property type="component" value="Unassembled WGS sequence"/>
</dbReference>
<proteinExistence type="inferred from homology"/>
<keyword evidence="5" id="KW-0732">Signal</keyword>
<evidence type="ECO:0000313" key="7">
    <source>
        <dbReference type="WBParaSite" id="GPLIN_000679700"/>
    </source>
</evidence>
<dbReference type="PANTHER" id="PTHR48043:SF62">
    <property type="entry name" value="GLUCURONOSYLTRANSFERASE"/>
    <property type="match status" value="1"/>
</dbReference>
<keyword evidence="6" id="KW-1185">Reference proteome</keyword>
<organism evidence="6 7">
    <name type="scientific">Globodera pallida</name>
    <name type="common">Potato cyst nematode worm</name>
    <name type="synonym">Heterodera pallida</name>
    <dbReference type="NCBI Taxonomy" id="36090"/>
    <lineage>
        <taxon>Eukaryota</taxon>
        <taxon>Metazoa</taxon>
        <taxon>Ecdysozoa</taxon>
        <taxon>Nematoda</taxon>
        <taxon>Chromadorea</taxon>
        <taxon>Rhabditida</taxon>
        <taxon>Tylenchina</taxon>
        <taxon>Tylenchomorpha</taxon>
        <taxon>Tylenchoidea</taxon>
        <taxon>Heteroderidae</taxon>
        <taxon>Heteroderinae</taxon>
        <taxon>Globodera</taxon>
    </lineage>
</organism>
<dbReference type="SUPFAM" id="SSF53756">
    <property type="entry name" value="UDP-Glycosyltransferase/glycogen phosphorylase"/>
    <property type="match status" value="1"/>
</dbReference>
<evidence type="ECO:0000256" key="5">
    <source>
        <dbReference type="SAM" id="SignalP"/>
    </source>
</evidence>
<evidence type="ECO:0000256" key="3">
    <source>
        <dbReference type="ARBA" id="ARBA00022676"/>
    </source>
</evidence>
<name>A0A183C1Q3_GLOPA</name>
<keyword evidence="3" id="KW-0328">Glycosyltransferase</keyword>
<evidence type="ECO:0000256" key="1">
    <source>
        <dbReference type="ARBA" id="ARBA00009995"/>
    </source>
</evidence>
<dbReference type="GO" id="GO:0015020">
    <property type="term" value="F:glucuronosyltransferase activity"/>
    <property type="evidence" value="ECO:0007669"/>
    <property type="project" value="UniProtKB-EC"/>
</dbReference>
<feature type="signal peptide" evidence="5">
    <location>
        <begin position="1"/>
        <end position="22"/>
    </location>
</feature>
<feature type="chain" id="PRO_5008146937" description="glucuronosyltransferase" evidence="5">
    <location>
        <begin position="23"/>
        <end position="427"/>
    </location>
</feature>
<evidence type="ECO:0000313" key="6">
    <source>
        <dbReference type="Proteomes" id="UP000050741"/>
    </source>
</evidence>
<evidence type="ECO:0000256" key="2">
    <source>
        <dbReference type="ARBA" id="ARBA00012544"/>
    </source>
</evidence>
<dbReference type="InterPro" id="IPR050271">
    <property type="entry name" value="UDP-glycosyltransferase"/>
</dbReference>
<dbReference type="AlphaFoldDB" id="A0A183C1Q3"/>
<dbReference type="PANTHER" id="PTHR48043">
    <property type="entry name" value="EG:EG0003.4 PROTEIN-RELATED"/>
    <property type="match status" value="1"/>
</dbReference>